<organism evidence="1 2">
    <name type="scientific">Kitasatospora putterlickiae</name>
    <dbReference type="NCBI Taxonomy" id="221725"/>
    <lineage>
        <taxon>Bacteria</taxon>
        <taxon>Bacillati</taxon>
        <taxon>Actinomycetota</taxon>
        <taxon>Actinomycetes</taxon>
        <taxon>Kitasatosporales</taxon>
        <taxon>Streptomycetaceae</taxon>
        <taxon>Kitasatospora</taxon>
    </lineage>
</organism>
<evidence type="ECO:0000313" key="1">
    <source>
        <dbReference type="EMBL" id="GAA1409014.1"/>
    </source>
</evidence>
<accession>A0ABN1YF57</accession>
<proteinExistence type="predicted"/>
<protein>
    <submittedName>
        <fullName evidence="1">DUF742 domain-containing protein</fullName>
    </submittedName>
</protein>
<dbReference type="EMBL" id="BAAAKJ010000351">
    <property type="protein sequence ID" value="GAA1409014.1"/>
    <property type="molecule type" value="Genomic_DNA"/>
</dbReference>
<gene>
    <name evidence="1" type="ORF">GCM10009639_59310</name>
</gene>
<dbReference type="PANTHER" id="PTHR36221:SF1">
    <property type="entry name" value="DUF742 DOMAIN-CONTAINING PROTEIN"/>
    <property type="match status" value="1"/>
</dbReference>
<comment type="caution">
    <text evidence="1">The sequence shown here is derived from an EMBL/GenBank/DDBJ whole genome shotgun (WGS) entry which is preliminary data.</text>
</comment>
<reference evidence="1 2" key="1">
    <citation type="journal article" date="2019" name="Int. J. Syst. Evol. Microbiol.">
        <title>The Global Catalogue of Microorganisms (GCM) 10K type strain sequencing project: providing services to taxonomists for standard genome sequencing and annotation.</title>
        <authorList>
            <consortium name="The Broad Institute Genomics Platform"/>
            <consortium name="The Broad Institute Genome Sequencing Center for Infectious Disease"/>
            <person name="Wu L."/>
            <person name="Ma J."/>
        </authorList>
    </citation>
    <scope>NUCLEOTIDE SEQUENCE [LARGE SCALE GENOMIC DNA]</scope>
    <source>
        <strain evidence="1 2">JCM 12393</strain>
    </source>
</reference>
<keyword evidence="2" id="KW-1185">Reference proteome</keyword>
<dbReference type="PANTHER" id="PTHR36221">
    <property type="entry name" value="DUF742 DOMAIN-CONTAINING PROTEIN"/>
    <property type="match status" value="1"/>
</dbReference>
<sequence>MTVDAAEAWFFDKEAGHLVRPYAITNGRTGPVRDGFALITLVVTADPFADTSRMTPEPAAILDLCRERPLAVAEIAAVLDLPVSVVKVLLDDLAEARMILTRAPVELAEAPDIALIQAVIEGIRRL</sequence>
<name>A0ABN1YF57_9ACTN</name>
<dbReference type="InterPro" id="IPR007995">
    <property type="entry name" value="DUF742"/>
</dbReference>
<dbReference type="RefSeq" id="WP_344343046.1">
    <property type="nucleotide sequence ID" value="NZ_BAAAKJ010000351.1"/>
</dbReference>
<dbReference type="Pfam" id="PF05331">
    <property type="entry name" value="DUF742"/>
    <property type="match status" value="1"/>
</dbReference>
<dbReference type="Proteomes" id="UP001499863">
    <property type="component" value="Unassembled WGS sequence"/>
</dbReference>
<evidence type="ECO:0000313" key="2">
    <source>
        <dbReference type="Proteomes" id="UP001499863"/>
    </source>
</evidence>